<dbReference type="InterPro" id="IPR002524">
    <property type="entry name" value="Cation_efflux"/>
</dbReference>
<dbReference type="NCBIfam" id="TIGR01297">
    <property type="entry name" value="CDF"/>
    <property type="match status" value="1"/>
</dbReference>
<dbReference type="PANTHER" id="PTHR43840:SF15">
    <property type="entry name" value="MITOCHONDRIAL METAL TRANSPORTER 1-RELATED"/>
    <property type="match status" value="1"/>
</dbReference>
<dbReference type="InterPro" id="IPR050291">
    <property type="entry name" value="CDF_Transporter"/>
</dbReference>
<feature type="transmembrane region" description="Helical" evidence="7">
    <location>
        <begin position="79"/>
        <end position="101"/>
    </location>
</feature>
<gene>
    <name evidence="10" type="ORF">QVZ41_07945</name>
</gene>
<feature type="domain" description="Cation efflux protein transmembrane" evidence="8">
    <location>
        <begin position="12"/>
        <end position="206"/>
    </location>
</feature>
<proteinExistence type="inferred from homology"/>
<sequence length="294" mass="32766">MSNQKKAIKTIYFSLFGNILLAIIKGVTGIVGHSYALVADAIESTSDIFSSLLVLLGLKYAKRPADENHPYGHGKIEPLMTFLVVVFLVASAIIIAYKSIINIQTPHKVPHTWTLYVLGIIIIWKEISYRIVIHNSHKTNSSSLKADAWHHRSDALTSIAAFIGILIAVTLGNGYETADDWAALVASGIIIYNAYHIFRPALGEIMDEHRYDDLIEEIRKVSETVPGIMGTEKCFIRKAGMHHHVDLHARVNGEISVTKGHEISHLLKDTLHQKVPNLGHILIHIEPYHQNKLS</sequence>
<dbReference type="PANTHER" id="PTHR43840">
    <property type="entry name" value="MITOCHONDRIAL METAL TRANSPORTER 1-RELATED"/>
    <property type="match status" value="1"/>
</dbReference>
<accession>A0ABT8VS27</accession>
<evidence type="ECO:0000256" key="4">
    <source>
        <dbReference type="ARBA" id="ARBA00022692"/>
    </source>
</evidence>
<keyword evidence="5 7" id="KW-1133">Transmembrane helix</keyword>
<dbReference type="Gene3D" id="1.20.1510.10">
    <property type="entry name" value="Cation efflux protein transmembrane domain"/>
    <property type="match status" value="1"/>
</dbReference>
<keyword evidence="4 7" id="KW-0812">Transmembrane</keyword>
<dbReference type="EMBL" id="JAUMIT010000003">
    <property type="protein sequence ID" value="MDO3694771.1"/>
    <property type="molecule type" value="Genomic_DNA"/>
</dbReference>
<evidence type="ECO:0000256" key="7">
    <source>
        <dbReference type="SAM" id="Phobius"/>
    </source>
</evidence>
<comment type="similarity">
    <text evidence="2">Belongs to the cation diffusion facilitator (CDF) transporter (TC 2.A.4) family.</text>
</comment>
<comment type="caution">
    <text evidence="10">The sequence shown here is derived from an EMBL/GenBank/DDBJ whole genome shotgun (WGS) entry which is preliminary data.</text>
</comment>
<dbReference type="Proteomes" id="UP001168642">
    <property type="component" value="Unassembled WGS sequence"/>
</dbReference>
<feature type="transmembrane region" description="Helical" evidence="7">
    <location>
        <begin position="154"/>
        <end position="175"/>
    </location>
</feature>
<feature type="transmembrane region" description="Helical" evidence="7">
    <location>
        <begin position="12"/>
        <end position="31"/>
    </location>
</feature>
<feature type="transmembrane region" description="Helical" evidence="7">
    <location>
        <begin position="113"/>
        <end position="133"/>
    </location>
</feature>
<feature type="transmembrane region" description="Helical" evidence="7">
    <location>
        <begin position="181"/>
        <end position="198"/>
    </location>
</feature>
<dbReference type="InterPro" id="IPR058533">
    <property type="entry name" value="Cation_efflux_TM"/>
</dbReference>
<evidence type="ECO:0000259" key="8">
    <source>
        <dbReference type="Pfam" id="PF01545"/>
    </source>
</evidence>
<dbReference type="Pfam" id="PF16916">
    <property type="entry name" value="ZT_dimer"/>
    <property type="match status" value="1"/>
</dbReference>
<evidence type="ECO:0000313" key="10">
    <source>
        <dbReference type="EMBL" id="MDO3694771.1"/>
    </source>
</evidence>
<keyword evidence="11" id="KW-1185">Reference proteome</keyword>
<organism evidence="10 11">
    <name type="scientific">Wenyingzhuangia gilva</name>
    <dbReference type="NCBI Taxonomy" id="3057677"/>
    <lineage>
        <taxon>Bacteria</taxon>
        <taxon>Pseudomonadati</taxon>
        <taxon>Bacteroidota</taxon>
        <taxon>Flavobacteriia</taxon>
        <taxon>Flavobacteriales</taxon>
        <taxon>Flavobacteriaceae</taxon>
        <taxon>Wenyingzhuangia</taxon>
    </lineage>
</organism>
<evidence type="ECO:0000256" key="5">
    <source>
        <dbReference type="ARBA" id="ARBA00022989"/>
    </source>
</evidence>
<name>A0ABT8VS27_9FLAO</name>
<evidence type="ECO:0000256" key="6">
    <source>
        <dbReference type="ARBA" id="ARBA00023136"/>
    </source>
</evidence>
<evidence type="ECO:0000259" key="9">
    <source>
        <dbReference type="Pfam" id="PF16916"/>
    </source>
</evidence>
<comment type="subcellular location">
    <subcellularLocation>
        <location evidence="1">Membrane</location>
        <topology evidence="1">Multi-pass membrane protein</topology>
    </subcellularLocation>
</comment>
<keyword evidence="6 7" id="KW-0472">Membrane</keyword>
<evidence type="ECO:0000313" key="11">
    <source>
        <dbReference type="Proteomes" id="UP001168642"/>
    </source>
</evidence>
<reference evidence="10" key="1">
    <citation type="submission" date="2023-07" db="EMBL/GenBank/DDBJ databases">
        <title>Wenyingzhuangia sp. chi5 genome sequencing and assembly.</title>
        <authorList>
            <person name="Park S."/>
        </authorList>
    </citation>
    <scope>NUCLEOTIDE SEQUENCE</scope>
    <source>
        <strain evidence="10">Chi5</strain>
    </source>
</reference>
<dbReference type="Pfam" id="PF01545">
    <property type="entry name" value="Cation_efflux"/>
    <property type="match status" value="1"/>
</dbReference>
<feature type="domain" description="Cation efflux protein cytoplasmic" evidence="9">
    <location>
        <begin position="212"/>
        <end position="288"/>
    </location>
</feature>
<dbReference type="InterPro" id="IPR036837">
    <property type="entry name" value="Cation_efflux_CTD_sf"/>
</dbReference>
<protein>
    <submittedName>
        <fullName evidence="10">Cation diffusion facilitator family transporter</fullName>
    </submittedName>
</protein>
<dbReference type="RefSeq" id="WP_302884024.1">
    <property type="nucleotide sequence ID" value="NZ_JAUMIT010000003.1"/>
</dbReference>
<dbReference type="InterPro" id="IPR027470">
    <property type="entry name" value="Cation_efflux_CTD"/>
</dbReference>
<dbReference type="Gene3D" id="3.30.70.1350">
    <property type="entry name" value="Cation efflux protein, cytoplasmic domain"/>
    <property type="match status" value="1"/>
</dbReference>
<evidence type="ECO:0000256" key="2">
    <source>
        <dbReference type="ARBA" id="ARBA00008114"/>
    </source>
</evidence>
<dbReference type="SUPFAM" id="SSF161111">
    <property type="entry name" value="Cation efflux protein transmembrane domain-like"/>
    <property type="match status" value="1"/>
</dbReference>
<evidence type="ECO:0000256" key="3">
    <source>
        <dbReference type="ARBA" id="ARBA00022448"/>
    </source>
</evidence>
<evidence type="ECO:0000256" key="1">
    <source>
        <dbReference type="ARBA" id="ARBA00004141"/>
    </source>
</evidence>
<dbReference type="SUPFAM" id="SSF160240">
    <property type="entry name" value="Cation efflux protein cytoplasmic domain-like"/>
    <property type="match status" value="1"/>
</dbReference>
<dbReference type="InterPro" id="IPR027469">
    <property type="entry name" value="Cation_efflux_TMD_sf"/>
</dbReference>
<keyword evidence="3" id="KW-0813">Transport</keyword>